<protein>
    <submittedName>
        <fullName evidence="2">Uncharacterized protein</fullName>
    </submittedName>
</protein>
<feature type="region of interest" description="Disordered" evidence="1">
    <location>
        <begin position="1"/>
        <end position="30"/>
    </location>
</feature>
<accession>A0A8J2NR66</accession>
<feature type="compositionally biased region" description="Pro residues" evidence="1">
    <location>
        <begin position="1"/>
        <end position="16"/>
    </location>
</feature>
<evidence type="ECO:0000313" key="3">
    <source>
        <dbReference type="Proteomes" id="UP000708208"/>
    </source>
</evidence>
<comment type="caution">
    <text evidence="2">The sequence shown here is derived from an EMBL/GenBank/DDBJ whole genome shotgun (WGS) entry which is preliminary data.</text>
</comment>
<sequence>MPTMPPATLPPRPTSPPSDILPGSGKGDYK</sequence>
<reference evidence="2" key="1">
    <citation type="submission" date="2021-06" db="EMBL/GenBank/DDBJ databases">
        <authorList>
            <person name="Hodson N. C."/>
            <person name="Mongue J. A."/>
            <person name="Jaron S. K."/>
        </authorList>
    </citation>
    <scope>NUCLEOTIDE SEQUENCE</scope>
</reference>
<evidence type="ECO:0000313" key="2">
    <source>
        <dbReference type="EMBL" id="CAG7718593.1"/>
    </source>
</evidence>
<name>A0A8J2NR66_9HEXA</name>
<organism evidence="2 3">
    <name type="scientific">Allacma fusca</name>
    <dbReference type="NCBI Taxonomy" id="39272"/>
    <lineage>
        <taxon>Eukaryota</taxon>
        <taxon>Metazoa</taxon>
        <taxon>Ecdysozoa</taxon>
        <taxon>Arthropoda</taxon>
        <taxon>Hexapoda</taxon>
        <taxon>Collembola</taxon>
        <taxon>Symphypleona</taxon>
        <taxon>Sminthuridae</taxon>
        <taxon>Allacma</taxon>
    </lineage>
</organism>
<evidence type="ECO:0000256" key="1">
    <source>
        <dbReference type="SAM" id="MobiDB-lite"/>
    </source>
</evidence>
<gene>
    <name evidence="2" type="ORF">AFUS01_LOCUS7974</name>
</gene>
<dbReference type="Proteomes" id="UP000708208">
    <property type="component" value="Unassembled WGS sequence"/>
</dbReference>
<proteinExistence type="predicted"/>
<feature type="non-terminal residue" evidence="2">
    <location>
        <position position="1"/>
    </location>
</feature>
<dbReference type="EMBL" id="CAJVCH010054621">
    <property type="protein sequence ID" value="CAG7718593.1"/>
    <property type="molecule type" value="Genomic_DNA"/>
</dbReference>
<dbReference type="AlphaFoldDB" id="A0A8J2NR66"/>
<keyword evidence="3" id="KW-1185">Reference proteome</keyword>